<dbReference type="PROSITE" id="PS00332">
    <property type="entry name" value="SOD_CU_ZN_2"/>
    <property type="match status" value="1"/>
</dbReference>
<feature type="chain" id="PRO_5032758860" description="Superoxide dismutase [Cu-Zn]" evidence="5">
    <location>
        <begin position="29"/>
        <end position="214"/>
    </location>
</feature>
<sequence length="214" mass="21901">MRSPSRSLPRTAFAVLGVTGLLAVGACATENESPDAGPVATVTTMEETTTGETLSVVLNGAEGTEFGTVEINEVNGALQISADLSGLEPGFYGLHIHQTGLCELDSAAPGAPDDTGDFLSAGGHLGSDEADHPDHAGDLPQLLVKESGDAVLTFETDRLTLSDLEDEDGSAIMIHSGPDNYANIPERYASEGADEDSLNTGDAGSRLACGVVDA</sequence>
<dbReference type="Pfam" id="PF00080">
    <property type="entry name" value="Sod_Cu"/>
    <property type="match status" value="1"/>
</dbReference>
<proteinExistence type="inferred from homology"/>
<evidence type="ECO:0000256" key="1">
    <source>
        <dbReference type="ARBA" id="ARBA00010457"/>
    </source>
</evidence>
<comment type="function">
    <text evidence="2">Destroys radicals which are normally produced within the cells and which are toxic to biological systems. May play a role in favoring mycobacterial survival in phagocytes.</text>
</comment>
<evidence type="ECO:0000256" key="3">
    <source>
        <dbReference type="RuleBase" id="RU000393"/>
    </source>
</evidence>
<name>A0A847H881_9CORY</name>
<dbReference type="PROSITE" id="PS51257">
    <property type="entry name" value="PROKAR_LIPOPROTEIN"/>
    <property type="match status" value="1"/>
</dbReference>
<evidence type="ECO:0000256" key="4">
    <source>
        <dbReference type="SAM" id="MobiDB-lite"/>
    </source>
</evidence>
<evidence type="ECO:0000259" key="6">
    <source>
        <dbReference type="Pfam" id="PF00080"/>
    </source>
</evidence>
<organism evidence="7 8">
    <name type="scientific">Corynebacterium marinum</name>
    <dbReference type="NCBI Taxonomy" id="349751"/>
    <lineage>
        <taxon>Bacteria</taxon>
        <taxon>Bacillati</taxon>
        <taxon>Actinomycetota</taxon>
        <taxon>Actinomycetes</taxon>
        <taxon>Mycobacteriales</taxon>
        <taxon>Corynebacteriaceae</taxon>
        <taxon>Corynebacterium</taxon>
    </lineage>
</organism>
<evidence type="ECO:0000256" key="2">
    <source>
        <dbReference type="ARBA" id="ARBA00024900"/>
    </source>
</evidence>
<feature type="signal peptide" evidence="5">
    <location>
        <begin position="1"/>
        <end position="28"/>
    </location>
</feature>
<evidence type="ECO:0000313" key="8">
    <source>
        <dbReference type="Proteomes" id="UP000523614"/>
    </source>
</evidence>
<keyword evidence="3" id="KW-0186">Copper</keyword>
<keyword evidence="5" id="KW-0732">Signal</keyword>
<comment type="caution">
    <text evidence="7">The sequence shown here is derived from an EMBL/GenBank/DDBJ whole genome shotgun (WGS) entry which is preliminary data.</text>
</comment>
<evidence type="ECO:0000313" key="7">
    <source>
        <dbReference type="EMBL" id="NLF90139.1"/>
    </source>
</evidence>
<dbReference type="InterPro" id="IPR036423">
    <property type="entry name" value="SOD-like_Cu/Zn_dom_sf"/>
</dbReference>
<dbReference type="Gene3D" id="2.60.40.200">
    <property type="entry name" value="Superoxide dismutase, copper/zinc binding domain"/>
    <property type="match status" value="1"/>
</dbReference>
<comment type="cofactor">
    <cofactor evidence="3">
        <name>Zn(2+)</name>
        <dbReference type="ChEBI" id="CHEBI:29105"/>
    </cofactor>
    <text evidence="3">Binds 1 zinc ion per subunit.</text>
</comment>
<dbReference type="EC" id="1.15.1.1" evidence="3"/>
<protein>
    <recommendedName>
        <fullName evidence="3">Superoxide dismutase [Cu-Zn]</fullName>
        <ecNumber evidence="3">1.15.1.1</ecNumber>
    </recommendedName>
</protein>
<keyword evidence="3" id="KW-0479">Metal-binding</keyword>
<keyword evidence="3" id="KW-0560">Oxidoreductase</keyword>
<dbReference type="AlphaFoldDB" id="A0A847H881"/>
<dbReference type="SUPFAM" id="SSF49329">
    <property type="entry name" value="Cu,Zn superoxide dismutase-like"/>
    <property type="match status" value="1"/>
</dbReference>
<dbReference type="InterPro" id="IPR024134">
    <property type="entry name" value="SOD_Cu/Zn_/chaperone"/>
</dbReference>
<feature type="compositionally biased region" description="Basic and acidic residues" evidence="4">
    <location>
        <begin position="126"/>
        <end position="137"/>
    </location>
</feature>
<accession>A0A847H881</accession>
<comment type="cofactor">
    <cofactor evidence="3">
        <name>Cu cation</name>
        <dbReference type="ChEBI" id="CHEBI:23378"/>
    </cofactor>
    <text evidence="3">Binds 1 copper ion per subunit.</text>
</comment>
<dbReference type="CDD" id="cd00305">
    <property type="entry name" value="Cu-Zn_Superoxide_Dismutase"/>
    <property type="match status" value="1"/>
</dbReference>
<feature type="region of interest" description="Disordered" evidence="4">
    <location>
        <begin position="113"/>
        <end position="139"/>
    </location>
</feature>
<keyword evidence="3" id="KW-0862">Zinc</keyword>
<reference evidence="7 8" key="1">
    <citation type="journal article" date="2020" name="Biotechnol. Biofuels">
        <title>New insights from the biogas microbiome by comprehensive genome-resolved metagenomics of nearly 1600 species originating from multiple anaerobic digesters.</title>
        <authorList>
            <person name="Campanaro S."/>
            <person name="Treu L."/>
            <person name="Rodriguez-R L.M."/>
            <person name="Kovalovszki A."/>
            <person name="Ziels R.M."/>
            <person name="Maus I."/>
            <person name="Zhu X."/>
            <person name="Kougias P.G."/>
            <person name="Basile A."/>
            <person name="Luo G."/>
            <person name="Schluter A."/>
            <person name="Konstantinidis K.T."/>
            <person name="Angelidaki I."/>
        </authorList>
    </citation>
    <scope>NUCLEOTIDE SEQUENCE [LARGE SCALE GENOMIC DNA]</scope>
    <source>
        <strain evidence="7">AS06rmzACSIP_235</strain>
    </source>
</reference>
<feature type="domain" description="Superoxide dismutase copper/zinc binding" evidence="6">
    <location>
        <begin position="67"/>
        <end position="212"/>
    </location>
</feature>
<dbReference type="GO" id="GO:0005507">
    <property type="term" value="F:copper ion binding"/>
    <property type="evidence" value="ECO:0007669"/>
    <property type="project" value="InterPro"/>
</dbReference>
<dbReference type="InterPro" id="IPR018152">
    <property type="entry name" value="SOD_Cu/Zn_BS"/>
</dbReference>
<comment type="similarity">
    <text evidence="1 3">Belongs to the Cu-Zn superoxide dismutase family.</text>
</comment>
<dbReference type="PANTHER" id="PTHR10003">
    <property type="entry name" value="SUPEROXIDE DISMUTASE CU-ZN -RELATED"/>
    <property type="match status" value="1"/>
</dbReference>
<dbReference type="Proteomes" id="UP000523614">
    <property type="component" value="Unassembled WGS sequence"/>
</dbReference>
<evidence type="ECO:0000256" key="5">
    <source>
        <dbReference type="SAM" id="SignalP"/>
    </source>
</evidence>
<gene>
    <name evidence="7" type="ORF">GX570_02145</name>
</gene>
<comment type="catalytic activity">
    <reaction evidence="3">
        <text>2 superoxide + 2 H(+) = H2O2 + O2</text>
        <dbReference type="Rhea" id="RHEA:20696"/>
        <dbReference type="ChEBI" id="CHEBI:15378"/>
        <dbReference type="ChEBI" id="CHEBI:15379"/>
        <dbReference type="ChEBI" id="CHEBI:16240"/>
        <dbReference type="ChEBI" id="CHEBI:18421"/>
        <dbReference type="EC" id="1.15.1.1"/>
    </reaction>
</comment>
<dbReference type="EMBL" id="JAAYYP010000065">
    <property type="protein sequence ID" value="NLF90139.1"/>
    <property type="molecule type" value="Genomic_DNA"/>
</dbReference>
<dbReference type="GO" id="GO:0004784">
    <property type="term" value="F:superoxide dismutase activity"/>
    <property type="evidence" value="ECO:0007669"/>
    <property type="project" value="UniProtKB-EC"/>
</dbReference>
<dbReference type="InterPro" id="IPR001424">
    <property type="entry name" value="SOD_Cu_Zn_dom"/>
</dbReference>